<keyword evidence="2" id="KW-0969">Cilium</keyword>
<proteinExistence type="predicted"/>
<name>A0A1I4RB64_9GAMM</name>
<protein>
    <submittedName>
        <fullName evidence="2">Flagellar protein FlaG</fullName>
    </submittedName>
</protein>
<reference evidence="3" key="1">
    <citation type="submission" date="2016-10" db="EMBL/GenBank/DDBJ databases">
        <authorList>
            <person name="Varghese N."/>
            <person name="Submissions S."/>
        </authorList>
    </citation>
    <scope>NUCLEOTIDE SEQUENCE [LARGE SCALE GENOMIC DNA]</scope>
    <source>
        <strain evidence="3">DSM 24213</strain>
    </source>
</reference>
<evidence type="ECO:0000313" key="3">
    <source>
        <dbReference type="Proteomes" id="UP000243629"/>
    </source>
</evidence>
<feature type="region of interest" description="Disordered" evidence="1">
    <location>
        <begin position="1"/>
        <end position="47"/>
    </location>
</feature>
<dbReference type="OrthoDB" id="5741693at2"/>
<dbReference type="STRING" id="1720063.SAMN05216217_106110"/>
<dbReference type="Pfam" id="PF03646">
    <property type="entry name" value="FlaG"/>
    <property type="match status" value="1"/>
</dbReference>
<organism evidence="2 3">
    <name type="scientific">Halopseudomonas yangmingensis</name>
    <dbReference type="NCBI Taxonomy" id="1720063"/>
    <lineage>
        <taxon>Bacteria</taxon>
        <taxon>Pseudomonadati</taxon>
        <taxon>Pseudomonadota</taxon>
        <taxon>Gammaproteobacteria</taxon>
        <taxon>Pseudomonadales</taxon>
        <taxon>Pseudomonadaceae</taxon>
        <taxon>Halopseudomonas</taxon>
    </lineage>
</organism>
<dbReference type="InterPro" id="IPR005186">
    <property type="entry name" value="FlaG"/>
</dbReference>
<accession>A0A1I4RB64</accession>
<dbReference type="PANTHER" id="PTHR37166:SF1">
    <property type="entry name" value="PROTEIN FLAG"/>
    <property type="match status" value="1"/>
</dbReference>
<keyword evidence="2" id="KW-0282">Flagellum</keyword>
<keyword evidence="3" id="KW-1185">Reference proteome</keyword>
<dbReference type="SUPFAM" id="SSF160214">
    <property type="entry name" value="FlaG-like"/>
    <property type="match status" value="1"/>
</dbReference>
<feature type="compositionally biased region" description="Low complexity" evidence="1">
    <location>
        <begin position="22"/>
        <end position="39"/>
    </location>
</feature>
<dbReference type="AlphaFoldDB" id="A0A1I4RB64"/>
<gene>
    <name evidence="2" type="ORF">SAMN05216217_106110</name>
</gene>
<dbReference type="EMBL" id="FOUI01000006">
    <property type="protein sequence ID" value="SFM49522.1"/>
    <property type="molecule type" value="Genomic_DNA"/>
</dbReference>
<dbReference type="RefSeq" id="WP_093475030.1">
    <property type="nucleotide sequence ID" value="NZ_FOUI01000006.1"/>
</dbReference>
<dbReference type="PANTHER" id="PTHR37166">
    <property type="entry name" value="PROTEIN FLAG"/>
    <property type="match status" value="1"/>
</dbReference>
<evidence type="ECO:0000256" key="1">
    <source>
        <dbReference type="SAM" id="MobiDB-lite"/>
    </source>
</evidence>
<sequence length="128" mass="13731">MDMGTLKTPELSRSPAVGLAGDAPVRAPARPQAPASSDPVPVQTPQAVEQAQPLQGKALEQVVADMQDFVQSVQRNINFSLDDDSGRVVINVTERETGEVIRQIPSEDALRLAENLAEIRSLLFSAEA</sequence>
<keyword evidence="2" id="KW-0966">Cell projection</keyword>
<dbReference type="Gene3D" id="3.30.160.170">
    <property type="entry name" value="FlaG-like"/>
    <property type="match status" value="1"/>
</dbReference>
<evidence type="ECO:0000313" key="2">
    <source>
        <dbReference type="EMBL" id="SFM49522.1"/>
    </source>
</evidence>
<dbReference type="Proteomes" id="UP000243629">
    <property type="component" value="Unassembled WGS sequence"/>
</dbReference>
<dbReference type="InterPro" id="IPR035924">
    <property type="entry name" value="FlaG-like_sf"/>
</dbReference>